<evidence type="ECO:0000256" key="4">
    <source>
        <dbReference type="ARBA" id="ARBA00022692"/>
    </source>
</evidence>
<reference evidence="9" key="1">
    <citation type="submission" date="2021-01" db="EMBL/GenBank/DDBJ databases">
        <title>Whole genome shotgun sequence of Actinoplanes siamensis NBRC 109076.</title>
        <authorList>
            <person name="Komaki H."/>
            <person name="Tamura T."/>
        </authorList>
    </citation>
    <scope>NUCLEOTIDE SEQUENCE</scope>
    <source>
        <strain evidence="9">NBRC 109076</strain>
    </source>
</reference>
<dbReference type="PANTHER" id="PTHR30193">
    <property type="entry name" value="ABC TRANSPORTER PERMEASE PROTEIN"/>
    <property type="match status" value="1"/>
</dbReference>
<feature type="transmembrane region" description="Helical" evidence="7">
    <location>
        <begin position="85"/>
        <end position="106"/>
    </location>
</feature>
<dbReference type="RefSeq" id="WP_203677941.1">
    <property type="nucleotide sequence ID" value="NZ_BOMW01000017.1"/>
</dbReference>
<evidence type="ECO:0000313" key="9">
    <source>
        <dbReference type="EMBL" id="GIF04214.1"/>
    </source>
</evidence>
<feature type="transmembrane region" description="Helical" evidence="7">
    <location>
        <begin position="22"/>
        <end position="43"/>
    </location>
</feature>
<protein>
    <submittedName>
        <fullName evidence="9">Sugar ABC transporter permease</fullName>
    </submittedName>
</protein>
<dbReference type="AlphaFoldDB" id="A0A919N4L0"/>
<keyword evidence="2 7" id="KW-0813">Transport</keyword>
<evidence type="ECO:0000259" key="8">
    <source>
        <dbReference type="PROSITE" id="PS50928"/>
    </source>
</evidence>
<dbReference type="CDD" id="cd06261">
    <property type="entry name" value="TM_PBP2"/>
    <property type="match status" value="1"/>
</dbReference>
<keyword evidence="6 7" id="KW-0472">Membrane</keyword>
<sequence length="310" mass="34670">MAIPQLTAPRARLSRLDTLGSPYLYILPFFLLFGAFGLFPLIYTGYVSFNDWNLLDAGEHQWVGLANYRELLHDPYFWNALGNTLSIWVLSTVPQLLAALWIAHLLNHRLRARTSLRMGVLLPNITSIVAVTIVFTQMFGRDFGMINWLLGLAGAGPVDWQANTWSSHLAISVIVAWRWTGYNALIYLASMQAIPHDLYEAAELDGASTGQQFWRITVPQLRPTIIFTAVISTIGGLQIMAEPLLFAGSSTPTGGSDRQFQTAALFMYEQGFREFRFGYASAIAWTLCLVIAVFAIANFLLTRRIANDEE</sequence>
<gene>
    <name evidence="9" type="primary">cebF</name>
    <name evidence="9" type="ORF">Asi03nite_17520</name>
</gene>
<organism evidence="9 10">
    <name type="scientific">Actinoplanes siamensis</name>
    <dbReference type="NCBI Taxonomy" id="1223317"/>
    <lineage>
        <taxon>Bacteria</taxon>
        <taxon>Bacillati</taxon>
        <taxon>Actinomycetota</taxon>
        <taxon>Actinomycetes</taxon>
        <taxon>Micromonosporales</taxon>
        <taxon>Micromonosporaceae</taxon>
        <taxon>Actinoplanes</taxon>
    </lineage>
</organism>
<keyword evidence="5 7" id="KW-1133">Transmembrane helix</keyword>
<feature type="domain" description="ABC transmembrane type-1" evidence="8">
    <location>
        <begin position="81"/>
        <end position="300"/>
    </location>
</feature>
<dbReference type="Pfam" id="PF00528">
    <property type="entry name" value="BPD_transp_1"/>
    <property type="match status" value="1"/>
</dbReference>
<evidence type="ECO:0000256" key="6">
    <source>
        <dbReference type="ARBA" id="ARBA00023136"/>
    </source>
</evidence>
<dbReference type="InterPro" id="IPR051393">
    <property type="entry name" value="ABC_transporter_permease"/>
</dbReference>
<keyword evidence="10" id="KW-1185">Reference proteome</keyword>
<dbReference type="Gene3D" id="1.10.3720.10">
    <property type="entry name" value="MetI-like"/>
    <property type="match status" value="1"/>
</dbReference>
<evidence type="ECO:0000256" key="2">
    <source>
        <dbReference type="ARBA" id="ARBA00022448"/>
    </source>
</evidence>
<feature type="transmembrane region" description="Helical" evidence="7">
    <location>
        <begin position="224"/>
        <end position="241"/>
    </location>
</feature>
<dbReference type="SUPFAM" id="SSF160964">
    <property type="entry name" value="MalF N-terminal region-like"/>
    <property type="match status" value="1"/>
</dbReference>
<dbReference type="GO" id="GO:0005886">
    <property type="term" value="C:plasma membrane"/>
    <property type="evidence" value="ECO:0007669"/>
    <property type="project" value="UniProtKB-SubCell"/>
</dbReference>
<keyword evidence="4 7" id="KW-0812">Transmembrane</keyword>
<dbReference type="InterPro" id="IPR035906">
    <property type="entry name" value="MetI-like_sf"/>
</dbReference>
<comment type="subcellular location">
    <subcellularLocation>
        <location evidence="1 7">Cell membrane</location>
        <topology evidence="1 7">Multi-pass membrane protein</topology>
    </subcellularLocation>
</comment>
<dbReference type="InterPro" id="IPR000515">
    <property type="entry name" value="MetI-like"/>
</dbReference>
<comment type="similarity">
    <text evidence="7">Belongs to the binding-protein-dependent transport system permease family.</text>
</comment>
<dbReference type="PANTHER" id="PTHR30193:SF37">
    <property type="entry name" value="INNER MEMBRANE ABC TRANSPORTER PERMEASE PROTEIN YCJO"/>
    <property type="match status" value="1"/>
</dbReference>
<proteinExistence type="inferred from homology"/>
<dbReference type="EMBL" id="BOMW01000017">
    <property type="protein sequence ID" value="GIF04214.1"/>
    <property type="molecule type" value="Genomic_DNA"/>
</dbReference>
<evidence type="ECO:0000313" key="10">
    <source>
        <dbReference type="Proteomes" id="UP000629619"/>
    </source>
</evidence>
<evidence type="ECO:0000256" key="3">
    <source>
        <dbReference type="ARBA" id="ARBA00022475"/>
    </source>
</evidence>
<feature type="transmembrane region" description="Helical" evidence="7">
    <location>
        <begin position="118"/>
        <end position="140"/>
    </location>
</feature>
<feature type="transmembrane region" description="Helical" evidence="7">
    <location>
        <begin position="277"/>
        <end position="301"/>
    </location>
</feature>
<accession>A0A919N4L0</accession>
<dbReference type="SUPFAM" id="SSF161098">
    <property type="entry name" value="MetI-like"/>
    <property type="match status" value="1"/>
</dbReference>
<comment type="caution">
    <text evidence="9">The sequence shown here is derived from an EMBL/GenBank/DDBJ whole genome shotgun (WGS) entry which is preliminary data.</text>
</comment>
<evidence type="ECO:0000256" key="5">
    <source>
        <dbReference type="ARBA" id="ARBA00022989"/>
    </source>
</evidence>
<feature type="transmembrane region" description="Helical" evidence="7">
    <location>
        <begin position="169"/>
        <end position="189"/>
    </location>
</feature>
<evidence type="ECO:0000256" key="7">
    <source>
        <dbReference type="RuleBase" id="RU363032"/>
    </source>
</evidence>
<dbReference type="Proteomes" id="UP000629619">
    <property type="component" value="Unassembled WGS sequence"/>
</dbReference>
<dbReference type="PROSITE" id="PS50928">
    <property type="entry name" value="ABC_TM1"/>
    <property type="match status" value="1"/>
</dbReference>
<keyword evidence="3" id="KW-1003">Cell membrane</keyword>
<dbReference type="GO" id="GO:0055085">
    <property type="term" value="P:transmembrane transport"/>
    <property type="evidence" value="ECO:0007669"/>
    <property type="project" value="InterPro"/>
</dbReference>
<name>A0A919N4L0_9ACTN</name>
<evidence type="ECO:0000256" key="1">
    <source>
        <dbReference type="ARBA" id="ARBA00004651"/>
    </source>
</evidence>